<comment type="caution">
    <text evidence="1">The sequence shown here is derived from an EMBL/GenBank/DDBJ whole genome shotgun (WGS) entry which is preliminary data.</text>
</comment>
<sequence length="234" mass="26121">MYDIIINKATLNGVALALEKANLGESVLVINQYGFCGGSMTENFALLTLKDISEAELALVDEMKKERGAVLFESEEDIFFNPETVKSFLLKKLQHSNISLLFHASPFNIEMEEGGVKISVMTKDGKRTIEGKKLVDTSETKDLEKVNGEYQKVLSYSIHPILTGGLNSYDLQTAKVLKSKELNDGRVWIDLNFEANTLSEAEVKAHHVMTELTKQLNKENKRIQLAPTASQKII</sequence>
<evidence type="ECO:0000313" key="2">
    <source>
        <dbReference type="Proteomes" id="UP000245535"/>
    </source>
</evidence>
<reference evidence="1 2" key="1">
    <citation type="submission" date="2018-03" db="EMBL/GenBank/DDBJ databases">
        <title>Genomic Encyclopedia of Archaeal and Bacterial Type Strains, Phase II (KMG-II): from individual species to whole genera.</title>
        <authorList>
            <person name="Goeker M."/>
        </authorList>
    </citation>
    <scope>NUCLEOTIDE SEQUENCE [LARGE SCALE GENOMIC DNA]</scope>
    <source>
        <strain evidence="1 2">DSM 28229</strain>
    </source>
</reference>
<dbReference type="InterPro" id="IPR036188">
    <property type="entry name" value="FAD/NAD-bd_sf"/>
</dbReference>
<evidence type="ECO:0000313" key="1">
    <source>
        <dbReference type="EMBL" id="PWJ43815.1"/>
    </source>
</evidence>
<gene>
    <name evidence="1" type="ORF">BC781_101161</name>
</gene>
<dbReference type="SUPFAM" id="SSF51905">
    <property type="entry name" value="FAD/NAD(P)-binding domain"/>
    <property type="match status" value="1"/>
</dbReference>
<keyword evidence="2" id="KW-1185">Reference proteome</keyword>
<dbReference type="Proteomes" id="UP000245535">
    <property type="component" value="Unassembled WGS sequence"/>
</dbReference>
<proteinExistence type="predicted"/>
<organism evidence="1 2">
    <name type="scientific">Sediminitomix flava</name>
    <dbReference type="NCBI Taxonomy" id="379075"/>
    <lineage>
        <taxon>Bacteria</taxon>
        <taxon>Pseudomonadati</taxon>
        <taxon>Bacteroidota</taxon>
        <taxon>Cytophagia</taxon>
        <taxon>Cytophagales</taxon>
        <taxon>Flammeovirgaceae</taxon>
        <taxon>Sediminitomix</taxon>
    </lineage>
</organism>
<dbReference type="AlphaFoldDB" id="A0A315ZE20"/>
<dbReference type="EMBL" id="QGDO01000001">
    <property type="protein sequence ID" value="PWJ43815.1"/>
    <property type="molecule type" value="Genomic_DNA"/>
</dbReference>
<dbReference type="OrthoDB" id="870684at2"/>
<dbReference type="Gene3D" id="3.50.50.60">
    <property type="entry name" value="FAD/NAD(P)-binding domain"/>
    <property type="match status" value="1"/>
</dbReference>
<name>A0A315ZE20_SEDFL</name>
<dbReference type="Pfam" id="PF12831">
    <property type="entry name" value="FAD_oxidored"/>
    <property type="match status" value="1"/>
</dbReference>
<protein>
    <submittedName>
        <fullName evidence="1">FAD dependent oxidoreductase</fullName>
    </submittedName>
</protein>
<dbReference type="RefSeq" id="WP_109615351.1">
    <property type="nucleotide sequence ID" value="NZ_QGDO01000001.1"/>
</dbReference>
<accession>A0A315ZE20</accession>